<evidence type="ECO:0000256" key="1">
    <source>
        <dbReference type="ARBA" id="ARBA00008601"/>
    </source>
</evidence>
<feature type="domain" description="Tyrosine specific protein phosphatases" evidence="7">
    <location>
        <begin position="136"/>
        <end position="193"/>
    </location>
</feature>
<comment type="similarity">
    <text evidence="1">Belongs to the protein-tyrosine phosphatase family. Non-receptor class dual specificity subfamily.</text>
</comment>
<sequence length="234" mass="26886">MSSTTTTSTSAFQQQPYSNNNNNNNNSTTILDSTTTTTTPTLYSFALRKALSYYYKANQHIRYYLPYASEFGATQITPNLWLGDISDAMNVPHLNKNSISHIVTCVKSLKPFYPEEGFNYLNLHLYDQSDESIGHEIFQESFEYIDQAIQNGNNVLVHCMKGRSRSASILIAYLMRKNGWTYRETLKFVQQKRSIVQPNEGFERQLLELEKKLSSLQNSSNLQSIDDDTVEWSR</sequence>
<dbReference type="SUPFAM" id="SSF52799">
    <property type="entry name" value="(Phosphotyrosine protein) phosphatases II"/>
    <property type="match status" value="1"/>
</dbReference>
<organism evidence="8 9">
    <name type="scientific">Naegleria fowleri</name>
    <name type="common">Brain eating amoeba</name>
    <dbReference type="NCBI Taxonomy" id="5763"/>
    <lineage>
        <taxon>Eukaryota</taxon>
        <taxon>Discoba</taxon>
        <taxon>Heterolobosea</taxon>
        <taxon>Tetramitia</taxon>
        <taxon>Eutetramitia</taxon>
        <taxon>Vahlkampfiidae</taxon>
        <taxon>Naegleria</taxon>
    </lineage>
</organism>
<dbReference type="GO" id="GO:0005737">
    <property type="term" value="C:cytoplasm"/>
    <property type="evidence" value="ECO:0007669"/>
    <property type="project" value="TreeGrafter"/>
</dbReference>
<dbReference type="VEuPathDB" id="AmoebaDB:NF0032670"/>
<dbReference type="PROSITE" id="PS50054">
    <property type="entry name" value="TYR_PHOSPHATASE_DUAL"/>
    <property type="match status" value="1"/>
</dbReference>
<dbReference type="Proteomes" id="UP000444721">
    <property type="component" value="Unassembled WGS sequence"/>
</dbReference>
<comment type="caution">
    <text evidence="8">The sequence shown here is derived from an EMBL/GenBank/DDBJ whole genome shotgun (WGS) entry which is preliminary data.</text>
</comment>
<dbReference type="InterPro" id="IPR000387">
    <property type="entry name" value="Tyr_Pase_dom"/>
</dbReference>
<evidence type="ECO:0000256" key="3">
    <source>
        <dbReference type="ARBA" id="ARBA00022801"/>
    </source>
</evidence>
<dbReference type="InterPro" id="IPR000340">
    <property type="entry name" value="Dual-sp_phosphatase_cat-dom"/>
</dbReference>
<feature type="compositionally biased region" description="Low complexity" evidence="5">
    <location>
        <begin position="1"/>
        <end position="10"/>
    </location>
</feature>
<dbReference type="InterPro" id="IPR016130">
    <property type="entry name" value="Tyr_Pase_AS"/>
</dbReference>
<dbReference type="Gene3D" id="3.90.190.10">
    <property type="entry name" value="Protein tyrosine phosphatase superfamily"/>
    <property type="match status" value="1"/>
</dbReference>
<dbReference type="PANTHER" id="PTHR10159">
    <property type="entry name" value="DUAL SPECIFICITY PROTEIN PHOSPHATASE"/>
    <property type="match status" value="1"/>
</dbReference>
<keyword evidence="4" id="KW-0904">Protein phosphatase</keyword>
<dbReference type="CDD" id="cd14498">
    <property type="entry name" value="DSP"/>
    <property type="match status" value="1"/>
</dbReference>
<evidence type="ECO:0000256" key="4">
    <source>
        <dbReference type="ARBA" id="ARBA00022912"/>
    </source>
</evidence>
<dbReference type="OMA" id="DESIGHE"/>
<feature type="region of interest" description="Disordered" evidence="5">
    <location>
        <begin position="1"/>
        <end position="32"/>
    </location>
</feature>
<name>A0A6A5BR05_NAEFO</name>
<dbReference type="GO" id="GO:0008330">
    <property type="term" value="F:protein tyrosine/threonine phosphatase activity"/>
    <property type="evidence" value="ECO:0007669"/>
    <property type="project" value="TreeGrafter"/>
</dbReference>
<dbReference type="EMBL" id="VFQX01000037">
    <property type="protein sequence ID" value="KAF0976594.1"/>
    <property type="molecule type" value="Genomic_DNA"/>
</dbReference>
<feature type="domain" description="Tyrosine-protein phosphatase" evidence="6">
    <location>
        <begin position="72"/>
        <end position="215"/>
    </location>
</feature>
<protein>
    <recommendedName>
        <fullName evidence="2">protein-tyrosine-phosphatase</fullName>
        <ecNumber evidence="2">3.1.3.48</ecNumber>
    </recommendedName>
</protein>
<gene>
    <name evidence="8" type="ORF">FDP41_004493</name>
</gene>
<feature type="compositionally biased region" description="Low complexity" evidence="5">
    <location>
        <begin position="18"/>
        <end position="32"/>
    </location>
</feature>
<dbReference type="InterPro" id="IPR020422">
    <property type="entry name" value="TYR_PHOSPHATASE_DUAL_dom"/>
</dbReference>
<evidence type="ECO:0000259" key="7">
    <source>
        <dbReference type="PROSITE" id="PS50056"/>
    </source>
</evidence>
<evidence type="ECO:0000259" key="6">
    <source>
        <dbReference type="PROSITE" id="PS50054"/>
    </source>
</evidence>
<dbReference type="GO" id="GO:0043409">
    <property type="term" value="P:negative regulation of MAPK cascade"/>
    <property type="evidence" value="ECO:0007669"/>
    <property type="project" value="TreeGrafter"/>
</dbReference>
<evidence type="ECO:0000313" key="8">
    <source>
        <dbReference type="EMBL" id="KAF0976594.1"/>
    </source>
</evidence>
<dbReference type="SMART" id="SM00195">
    <property type="entry name" value="DSPc"/>
    <property type="match status" value="1"/>
</dbReference>
<dbReference type="GeneID" id="68111711"/>
<dbReference type="EC" id="3.1.3.48" evidence="2"/>
<dbReference type="OrthoDB" id="165342at2759"/>
<dbReference type="VEuPathDB" id="AmoebaDB:NfTy_083140"/>
<dbReference type="RefSeq" id="XP_044561307.1">
    <property type="nucleotide sequence ID" value="XM_044707913.1"/>
</dbReference>
<proteinExistence type="inferred from homology"/>
<evidence type="ECO:0000313" key="9">
    <source>
        <dbReference type="Proteomes" id="UP000444721"/>
    </source>
</evidence>
<dbReference type="PROSITE" id="PS00383">
    <property type="entry name" value="TYR_PHOSPHATASE_1"/>
    <property type="match status" value="1"/>
</dbReference>
<keyword evidence="9" id="KW-1185">Reference proteome</keyword>
<reference evidence="8 9" key="1">
    <citation type="journal article" date="2019" name="Sci. Rep.">
        <title>Nanopore sequencing improves the draft genome of the human pathogenic amoeba Naegleria fowleri.</title>
        <authorList>
            <person name="Liechti N."/>
            <person name="Schurch N."/>
            <person name="Bruggmann R."/>
            <person name="Wittwer M."/>
        </authorList>
    </citation>
    <scope>NUCLEOTIDE SEQUENCE [LARGE SCALE GENOMIC DNA]</scope>
    <source>
        <strain evidence="8 9">ATCC 30894</strain>
    </source>
</reference>
<dbReference type="AlphaFoldDB" id="A0A6A5BR05"/>
<dbReference type="PANTHER" id="PTHR10159:SF519">
    <property type="entry name" value="DUAL SPECIFICITY PROTEIN PHOSPHATASE MPK3"/>
    <property type="match status" value="1"/>
</dbReference>
<evidence type="ECO:0000256" key="2">
    <source>
        <dbReference type="ARBA" id="ARBA00013064"/>
    </source>
</evidence>
<dbReference type="GO" id="GO:0033550">
    <property type="term" value="F:MAP kinase tyrosine phosphatase activity"/>
    <property type="evidence" value="ECO:0007669"/>
    <property type="project" value="TreeGrafter"/>
</dbReference>
<accession>A0A6A5BR05</accession>
<keyword evidence="3" id="KW-0378">Hydrolase</keyword>
<dbReference type="Pfam" id="PF00782">
    <property type="entry name" value="DSPc"/>
    <property type="match status" value="1"/>
</dbReference>
<dbReference type="InterPro" id="IPR029021">
    <property type="entry name" value="Prot-tyrosine_phosphatase-like"/>
</dbReference>
<evidence type="ECO:0000256" key="5">
    <source>
        <dbReference type="SAM" id="MobiDB-lite"/>
    </source>
</evidence>
<dbReference type="GO" id="GO:0017017">
    <property type="term" value="F:MAP kinase tyrosine/serine/threonine phosphatase activity"/>
    <property type="evidence" value="ECO:0007669"/>
    <property type="project" value="TreeGrafter"/>
</dbReference>
<dbReference type="VEuPathDB" id="AmoebaDB:FDP41_004493"/>
<dbReference type="PROSITE" id="PS50056">
    <property type="entry name" value="TYR_PHOSPHATASE_2"/>
    <property type="match status" value="1"/>
</dbReference>